<dbReference type="NCBIfam" id="TIGR00614">
    <property type="entry name" value="recQ_fam"/>
    <property type="match status" value="1"/>
</dbReference>
<dbReference type="GO" id="GO:0005737">
    <property type="term" value="C:cytoplasm"/>
    <property type="evidence" value="ECO:0007669"/>
    <property type="project" value="TreeGrafter"/>
</dbReference>
<dbReference type="GO" id="GO:0030894">
    <property type="term" value="C:replisome"/>
    <property type="evidence" value="ECO:0007669"/>
    <property type="project" value="TreeGrafter"/>
</dbReference>
<dbReference type="SUPFAM" id="SSF46785">
    <property type="entry name" value="Winged helix' DNA-binding domain"/>
    <property type="match status" value="1"/>
</dbReference>
<dbReference type="InterPro" id="IPR011545">
    <property type="entry name" value="DEAD/DEAH_box_helicase_dom"/>
</dbReference>
<dbReference type="AlphaFoldDB" id="A0AAJ1Q6W2"/>
<evidence type="ECO:0000256" key="12">
    <source>
        <dbReference type="ARBA" id="ARBA00023172"/>
    </source>
</evidence>
<evidence type="ECO:0000256" key="3">
    <source>
        <dbReference type="ARBA" id="ARBA00005446"/>
    </source>
</evidence>
<dbReference type="Gene3D" id="3.40.50.300">
    <property type="entry name" value="P-loop containing nucleotide triphosphate hydrolases"/>
    <property type="match status" value="2"/>
</dbReference>
<evidence type="ECO:0000256" key="13">
    <source>
        <dbReference type="ARBA" id="ARBA00023204"/>
    </source>
</evidence>
<dbReference type="FunFam" id="3.40.50.300:FF:000296">
    <property type="entry name" value="ATP-dependent DNA helicase RecQ"/>
    <property type="match status" value="1"/>
</dbReference>
<keyword evidence="8 20" id="KW-0347">Helicase</keyword>
<feature type="domain" description="HRDC" evidence="17">
    <location>
        <begin position="514"/>
        <end position="594"/>
    </location>
</feature>
<dbReference type="GO" id="GO:0043138">
    <property type="term" value="F:3'-5' DNA helicase activity"/>
    <property type="evidence" value="ECO:0007669"/>
    <property type="project" value="UniProtKB-EC"/>
</dbReference>
<comment type="cofactor">
    <cofactor evidence="1">
        <name>Mg(2+)</name>
        <dbReference type="ChEBI" id="CHEBI:18420"/>
    </cofactor>
</comment>
<dbReference type="InterPro" id="IPR001650">
    <property type="entry name" value="Helicase_C-like"/>
</dbReference>
<dbReference type="EMBL" id="JASOOE010000015">
    <property type="protein sequence ID" value="MDK7187824.1"/>
    <property type="molecule type" value="Genomic_DNA"/>
</dbReference>
<evidence type="ECO:0000256" key="15">
    <source>
        <dbReference type="ARBA" id="ARBA00034617"/>
    </source>
</evidence>
<comment type="catalytic activity">
    <reaction evidence="15">
        <text>Couples ATP hydrolysis with the unwinding of duplex DNA by translocating in the 3'-5' direction.</text>
        <dbReference type="EC" id="5.6.2.4"/>
    </reaction>
</comment>
<gene>
    <name evidence="20" type="primary">recQ</name>
    <name evidence="20" type="ORF">QP433_07510</name>
</gene>
<dbReference type="InterPro" id="IPR032284">
    <property type="entry name" value="RecQ_Zn-bd"/>
</dbReference>
<dbReference type="InterPro" id="IPR014001">
    <property type="entry name" value="Helicase_ATP-bd"/>
</dbReference>
<keyword evidence="10" id="KW-0067">ATP-binding</keyword>
<evidence type="ECO:0000313" key="21">
    <source>
        <dbReference type="Proteomes" id="UP001229251"/>
    </source>
</evidence>
<evidence type="ECO:0000256" key="4">
    <source>
        <dbReference type="ARBA" id="ARBA00022723"/>
    </source>
</evidence>
<evidence type="ECO:0000256" key="7">
    <source>
        <dbReference type="ARBA" id="ARBA00022801"/>
    </source>
</evidence>
<dbReference type="Gene3D" id="1.10.150.80">
    <property type="entry name" value="HRDC domain"/>
    <property type="match status" value="1"/>
</dbReference>
<dbReference type="Pfam" id="PF16124">
    <property type="entry name" value="RecQ_Zn_bind"/>
    <property type="match status" value="1"/>
</dbReference>
<evidence type="ECO:0000256" key="14">
    <source>
        <dbReference type="ARBA" id="ARBA00023235"/>
    </source>
</evidence>
<comment type="similarity">
    <text evidence="3">Belongs to the helicase family. RecQ subfamily.</text>
</comment>
<keyword evidence="6" id="KW-0227">DNA damage</keyword>
<dbReference type="SMART" id="SM00490">
    <property type="entry name" value="HELICc"/>
    <property type="match status" value="1"/>
</dbReference>
<keyword evidence="4" id="KW-0479">Metal-binding</keyword>
<evidence type="ECO:0000256" key="6">
    <source>
        <dbReference type="ARBA" id="ARBA00022763"/>
    </source>
</evidence>
<dbReference type="SUPFAM" id="SSF52540">
    <property type="entry name" value="P-loop containing nucleoside triphosphate hydrolases"/>
    <property type="match status" value="1"/>
</dbReference>
<organism evidence="20 21">
    <name type="scientific">Facklamia hominis</name>
    <dbReference type="NCBI Taxonomy" id="178214"/>
    <lineage>
        <taxon>Bacteria</taxon>
        <taxon>Bacillati</taxon>
        <taxon>Bacillota</taxon>
        <taxon>Bacilli</taxon>
        <taxon>Lactobacillales</taxon>
        <taxon>Aerococcaceae</taxon>
        <taxon>Facklamia</taxon>
    </lineage>
</organism>
<dbReference type="GO" id="GO:0043590">
    <property type="term" value="C:bacterial nucleoid"/>
    <property type="evidence" value="ECO:0007669"/>
    <property type="project" value="TreeGrafter"/>
</dbReference>
<evidence type="ECO:0000313" key="20">
    <source>
        <dbReference type="EMBL" id="MDK7187824.1"/>
    </source>
</evidence>
<sequence>MQIHQALSHYFGYSSFRKPQEEIIQAILHKKDTLAILPTGGGKSLCYQLPAILFPGLTIVISPLISLMKDQVDSLRAQQIPAAYLNSSLDSHDYQEILTAVHQKQVKLLYVAPERLLQPGFIALMNQVQPQQVAIDEAHCVSQWGHDFRPSYRQIRDFVQALDHRPSLSAFTATASELVRQDICQQLDLKDPEIFISSFDRPNIQLSIQEPADKFTALKDLLPSKEACIIYCSSRKGVDQLGMALQKAGYQAACYHAGLSHQERQKAQDDFLFDRIQIMVATNAFGMGIDKSDVRLVVHYNMPKDIENYYQEIGRAGRDGLASQAVLFFASRDILTAKYFIEESQDQYAKDRLEAMIRYARHSGCLRQYLLSYFGQTVPDHCGNCSYCLGEFKVRDMTREGQMILSCLIRMKAPYGMTLLAEVLKGSQNQKIRKHHFDQLSTYGLLKDLSLTTIKHLISQVIASNYLLVNRHHGLEISPKALRLLQGKDRLAIRENLMVASNRLRYNHTSSQDAVLYPDLYQLLKDLRLKLAQEENLPAYIIFNNASLVDMTNQLPLNDQEFQRINGVGPVKADKYGQAFLDIIQTYYQDKGLSLDQRQANLLKNQAPITHYYQNEQASVNTDSVSIQKVVLNPMILEDYPDRMPSYFLCGQLLGQGLSIQAIAHKRHLRPEQVLQQLERCKQAGYLQELHLKLSPQAQQTLKNGDSSQLDALDLRLIQLSQ</sequence>
<dbReference type="NCBIfam" id="TIGR01389">
    <property type="entry name" value="recQ"/>
    <property type="match status" value="1"/>
</dbReference>
<keyword evidence="7 20" id="KW-0378">Hydrolase</keyword>
<accession>A0AAJ1Q6W2</accession>
<feature type="domain" description="Helicase C-terminal" evidence="19">
    <location>
        <begin position="217"/>
        <end position="361"/>
    </location>
</feature>
<keyword evidence="5" id="KW-0547">Nucleotide-binding</keyword>
<dbReference type="RefSeq" id="WP_285066260.1">
    <property type="nucleotide sequence ID" value="NZ_JASOOE010000015.1"/>
</dbReference>
<dbReference type="CDD" id="cd17920">
    <property type="entry name" value="DEXHc_RecQ"/>
    <property type="match status" value="1"/>
</dbReference>
<dbReference type="InterPro" id="IPR018982">
    <property type="entry name" value="RQC_domain"/>
</dbReference>
<dbReference type="GO" id="GO:0006281">
    <property type="term" value="P:DNA repair"/>
    <property type="evidence" value="ECO:0007669"/>
    <property type="project" value="UniProtKB-KW"/>
</dbReference>
<dbReference type="PROSITE" id="PS50967">
    <property type="entry name" value="HRDC"/>
    <property type="match status" value="1"/>
</dbReference>
<dbReference type="PROSITE" id="PS51194">
    <property type="entry name" value="HELICASE_CTER"/>
    <property type="match status" value="1"/>
</dbReference>
<dbReference type="GO" id="GO:0003677">
    <property type="term" value="F:DNA binding"/>
    <property type="evidence" value="ECO:0007669"/>
    <property type="project" value="UniProtKB-KW"/>
</dbReference>
<keyword evidence="14" id="KW-0413">Isomerase</keyword>
<dbReference type="InterPro" id="IPR044876">
    <property type="entry name" value="HRDC_dom_sf"/>
</dbReference>
<dbReference type="SMART" id="SM00341">
    <property type="entry name" value="HRDC"/>
    <property type="match status" value="1"/>
</dbReference>
<dbReference type="Proteomes" id="UP001229251">
    <property type="component" value="Unassembled WGS sequence"/>
</dbReference>
<evidence type="ECO:0000256" key="9">
    <source>
        <dbReference type="ARBA" id="ARBA00022833"/>
    </source>
</evidence>
<dbReference type="PANTHER" id="PTHR13710">
    <property type="entry name" value="DNA HELICASE RECQ FAMILY MEMBER"/>
    <property type="match status" value="1"/>
</dbReference>
<dbReference type="InterPro" id="IPR036390">
    <property type="entry name" value="WH_DNA-bd_sf"/>
</dbReference>
<dbReference type="GO" id="GO:0016787">
    <property type="term" value="F:hydrolase activity"/>
    <property type="evidence" value="ECO:0007669"/>
    <property type="project" value="UniProtKB-KW"/>
</dbReference>
<dbReference type="InterPro" id="IPR002121">
    <property type="entry name" value="HRDC_dom"/>
</dbReference>
<evidence type="ECO:0000256" key="11">
    <source>
        <dbReference type="ARBA" id="ARBA00023125"/>
    </source>
</evidence>
<name>A0AAJ1Q6W2_9LACT</name>
<feature type="domain" description="Helicase ATP-binding" evidence="18">
    <location>
        <begin position="24"/>
        <end position="193"/>
    </location>
</feature>
<evidence type="ECO:0000256" key="16">
    <source>
        <dbReference type="NCBIfam" id="TIGR01389"/>
    </source>
</evidence>
<dbReference type="Pfam" id="PF00570">
    <property type="entry name" value="HRDC"/>
    <property type="match status" value="1"/>
</dbReference>
<dbReference type="InterPro" id="IPR006293">
    <property type="entry name" value="DNA_helicase_ATP-dep_RecQ_bac"/>
</dbReference>
<reference evidence="20" key="1">
    <citation type="submission" date="2023-05" db="EMBL/GenBank/DDBJ databases">
        <title>Cataloging the Phylogenetic Diversity of Human Bladder Bacteria.</title>
        <authorList>
            <person name="Du J."/>
        </authorList>
    </citation>
    <scope>NUCLEOTIDE SEQUENCE</scope>
    <source>
        <strain evidence="20">UMB1231</strain>
    </source>
</reference>
<dbReference type="SMART" id="SM00487">
    <property type="entry name" value="DEXDc"/>
    <property type="match status" value="1"/>
</dbReference>
<evidence type="ECO:0000256" key="5">
    <source>
        <dbReference type="ARBA" id="ARBA00022741"/>
    </source>
</evidence>
<protein>
    <recommendedName>
        <fullName evidence="16">DNA helicase RecQ</fullName>
        <ecNumber evidence="16">5.6.2.4</ecNumber>
    </recommendedName>
</protein>
<dbReference type="Pfam" id="PF09382">
    <property type="entry name" value="RQC"/>
    <property type="match status" value="1"/>
</dbReference>
<evidence type="ECO:0000259" key="17">
    <source>
        <dbReference type="PROSITE" id="PS50967"/>
    </source>
</evidence>
<evidence type="ECO:0000256" key="1">
    <source>
        <dbReference type="ARBA" id="ARBA00001946"/>
    </source>
</evidence>
<dbReference type="EC" id="5.6.2.4" evidence="16"/>
<dbReference type="PROSITE" id="PS51192">
    <property type="entry name" value="HELICASE_ATP_BIND_1"/>
    <property type="match status" value="1"/>
</dbReference>
<dbReference type="InterPro" id="IPR004589">
    <property type="entry name" value="DNA_helicase_ATP-dep_RecQ"/>
</dbReference>
<dbReference type="GO" id="GO:0009378">
    <property type="term" value="F:four-way junction helicase activity"/>
    <property type="evidence" value="ECO:0007669"/>
    <property type="project" value="TreeGrafter"/>
</dbReference>
<evidence type="ECO:0000259" key="18">
    <source>
        <dbReference type="PROSITE" id="PS51192"/>
    </source>
</evidence>
<dbReference type="InterPro" id="IPR036388">
    <property type="entry name" value="WH-like_DNA-bd_sf"/>
</dbReference>
<dbReference type="GO" id="GO:0009432">
    <property type="term" value="P:SOS response"/>
    <property type="evidence" value="ECO:0007669"/>
    <property type="project" value="UniProtKB-UniRule"/>
</dbReference>
<dbReference type="Pfam" id="PF00271">
    <property type="entry name" value="Helicase_C"/>
    <property type="match status" value="1"/>
</dbReference>
<dbReference type="InterPro" id="IPR027417">
    <property type="entry name" value="P-loop_NTPase"/>
</dbReference>
<dbReference type="SMART" id="SM00956">
    <property type="entry name" value="RQC"/>
    <property type="match status" value="1"/>
</dbReference>
<dbReference type="GO" id="GO:0005524">
    <property type="term" value="F:ATP binding"/>
    <property type="evidence" value="ECO:0007669"/>
    <property type="project" value="UniProtKB-KW"/>
</dbReference>
<dbReference type="Pfam" id="PF00270">
    <property type="entry name" value="DEAD"/>
    <property type="match status" value="1"/>
</dbReference>
<evidence type="ECO:0000256" key="10">
    <source>
        <dbReference type="ARBA" id="ARBA00022840"/>
    </source>
</evidence>
<keyword evidence="9" id="KW-0862">Zinc</keyword>
<dbReference type="PANTHER" id="PTHR13710:SF105">
    <property type="entry name" value="ATP-DEPENDENT DNA HELICASE Q1"/>
    <property type="match status" value="1"/>
</dbReference>
<dbReference type="GO" id="GO:0006260">
    <property type="term" value="P:DNA replication"/>
    <property type="evidence" value="ECO:0007669"/>
    <property type="project" value="InterPro"/>
</dbReference>
<dbReference type="SUPFAM" id="SSF47819">
    <property type="entry name" value="HRDC-like"/>
    <property type="match status" value="1"/>
</dbReference>
<comment type="caution">
    <text evidence="20">The sequence shown here is derived from an EMBL/GenBank/DDBJ whole genome shotgun (WGS) entry which is preliminary data.</text>
</comment>
<evidence type="ECO:0000256" key="2">
    <source>
        <dbReference type="ARBA" id="ARBA00001947"/>
    </source>
</evidence>
<dbReference type="GO" id="GO:0006310">
    <property type="term" value="P:DNA recombination"/>
    <property type="evidence" value="ECO:0007669"/>
    <property type="project" value="UniProtKB-UniRule"/>
</dbReference>
<dbReference type="InterPro" id="IPR010997">
    <property type="entry name" value="HRDC-like_sf"/>
</dbReference>
<dbReference type="Gene3D" id="1.10.10.10">
    <property type="entry name" value="Winged helix-like DNA-binding domain superfamily/Winged helix DNA-binding domain"/>
    <property type="match status" value="1"/>
</dbReference>
<proteinExistence type="inferred from homology"/>
<evidence type="ECO:0000256" key="8">
    <source>
        <dbReference type="ARBA" id="ARBA00022806"/>
    </source>
</evidence>
<comment type="cofactor">
    <cofactor evidence="2">
        <name>Zn(2+)</name>
        <dbReference type="ChEBI" id="CHEBI:29105"/>
    </cofactor>
</comment>
<keyword evidence="11" id="KW-0238">DNA-binding</keyword>
<evidence type="ECO:0000259" key="19">
    <source>
        <dbReference type="PROSITE" id="PS51194"/>
    </source>
</evidence>
<keyword evidence="12" id="KW-0233">DNA recombination</keyword>
<keyword evidence="13" id="KW-0234">DNA repair</keyword>
<dbReference type="GO" id="GO:0046872">
    <property type="term" value="F:metal ion binding"/>
    <property type="evidence" value="ECO:0007669"/>
    <property type="project" value="UniProtKB-KW"/>
</dbReference>